<evidence type="ECO:0000256" key="6">
    <source>
        <dbReference type="ARBA" id="ARBA00022741"/>
    </source>
</evidence>
<evidence type="ECO:0000256" key="9">
    <source>
        <dbReference type="ARBA" id="ARBA00048721"/>
    </source>
</evidence>
<comment type="pathway">
    <text evidence="2 10">Cofactor biosynthesis; NAD(+) biosynthesis; deamido-NAD(+) from nicotinate D-ribonucleotide: step 1/1.</text>
</comment>
<keyword evidence="3 10" id="KW-0662">Pyridine nucleotide biosynthesis</keyword>
<proteinExistence type="inferred from homology"/>
<evidence type="ECO:0000256" key="3">
    <source>
        <dbReference type="ARBA" id="ARBA00022642"/>
    </source>
</evidence>
<dbReference type="InterPro" id="IPR005248">
    <property type="entry name" value="NadD/NMNAT"/>
</dbReference>
<dbReference type="PANTHER" id="PTHR39321:SF3">
    <property type="entry name" value="PHOSPHOPANTETHEINE ADENYLYLTRANSFERASE"/>
    <property type="match status" value="1"/>
</dbReference>
<dbReference type="GO" id="GO:0009435">
    <property type="term" value="P:NAD+ biosynthetic process"/>
    <property type="evidence" value="ECO:0007669"/>
    <property type="project" value="UniProtKB-UniRule"/>
</dbReference>
<keyword evidence="6 10" id="KW-0547">Nucleotide-binding</keyword>
<protein>
    <recommendedName>
        <fullName evidence="10">Probable nicotinate-nucleotide adenylyltransferase</fullName>
        <ecNumber evidence="10">2.7.7.18</ecNumber>
    </recommendedName>
    <alternativeName>
        <fullName evidence="10">Deamido-NAD(+) diphosphorylase</fullName>
    </alternativeName>
    <alternativeName>
        <fullName evidence="10">Deamido-NAD(+) pyrophosphorylase</fullName>
    </alternativeName>
    <alternativeName>
        <fullName evidence="10">Nicotinate mononucleotide adenylyltransferase</fullName>
        <shortName evidence="10">NaMN adenylyltransferase</shortName>
    </alternativeName>
</protein>
<dbReference type="GO" id="GO:0004515">
    <property type="term" value="F:nicotinate-nucleotide adenylyltransferase activity"/>
    <property type="evidence" value="ECO:0007669"/>
    <property type="project" value="UniProtKB-UniRule"/>
</dbReference>
<accession>K8Z8L7</accession>
<evidence type="ECO:0000259" key="11">
    <source>
        <dbReference type="Pfam" id="PF01467"/>
    </source>
</evidence>
<dbReference type="HAMAP" id="MF_00244">
    <property type="entry name" value="NaMN_adenylyltr"/>
    <property type="match status" value="1"/>
</dbReference>
<dbReference type="NCBIfam" id="NF000841">
    <property type="entry name" value="PRK00071.1-4"/>
    <property type="match status" value="1"/>
</dbReference>
<evidence type="ECO:0000256" key="8">
    <source>
        <dbReference type="ARBA" id="ARBA00023027"/>
    </source>
</evidence>
<dbReference type="NCBIfam" id="TIGR00125">
    <property type="entry name" value="cyt_tran_rel"/>
    <property type="match status" value="1"/>
</dbReference>
<keyword evidence="8 10" id="KW-0520">NAD</keyword>
<evidence type="ECO:0000256" key="10">
    <source>
        <dbReference type="HAMAP-Rule" id="MF_00244"/>
    </source>
</evidence>
<evidence type="ECO:0000313" key="12">
    <source>
        <dbReference type="EMBL" id="EKU27394.1"/>
    </source>
</evidence>
<dbReference type="GO" id="GO:0005524">
    <property type="term" value="F:ATP binding"/>
    <property type="evidence" value="ECO:0007669"/>
    <property type="project" value="UniProtKB-KW"/>
</dbReference>
<dbReference type="Proteomes" id="UP000016057">
    <property type="component" value="Unassembled WGS sequence"/>
</dbReference>
<dbReference type="OrthoDB" id="5295945at2"/>
<dbReference type="PATRIC" id="fig|1234409.3.peg.676"/>
<dbReference type="RefSeq" id="WP_009490118.1">
    <property type="nucleotide sequence ID" value="NZ_AMYT01000017.1"/>
</dbReference>
<organism evidence="12 13">
    <name type="scientific">Catellicoccus marimammalium M35/04/3</name>
    <dbReference type="NCBI Taxonomy" id="1234409"/>
    <lineage>
        <taxon>Bacteria</taxon>
        <taxon>Bacillati</taxon>
        <taxon>Bacillota</taxon>
        <taxon>Bacilli</taxon>
        <taxon>Lactobacillales</taxon>
        <taxon>Enterococcaceae</taxon>
        <taxon>Catellicoccus</taxon>
    </lineage>
</organism>
<comment type="function">
    <text evidence="1 10">Catalyzes the reversible adenylation of nicotinate mononucleotide (NaMN) to nicotinic acid adenine dinucleotide (NaAD).</text>
</comment>
<dbReference type="CDD" id="cd02165">
    <property type="entry name" value="NMNAT"/>
    <property type="match status" value="1"/>
</dbReference>
<evidence type="ECO:0000256" key="1">
    <source>
        <dbReference type="ARBA" id="ARBA00002324"/>
    </source>
</evidence>
<evidence type="ECO:0000256" key="4">
    <source>
        <dbReference type="ARBA" id="ARBA00022679"/>
    </source>
</evidence>
<dbReference type="InterPro" id="IPR004821">
    <property type="entry name" value="Cyt_trans-like"/>
</dbReference>
<comment type="caution">
    <text evidence="12">The sequence shown here is derived from an EMBL/GenBank/DDBJ whole genome shotgun (WGS) entry which is preliminary data.</text>
</comment>
<dbReference type="UniPathway" id="UPA00253">
    <property type="reaction ID" value="UER00332"/>
</dbReference>
<dbReference type="NCBIfam" id="NF000840">
    <property type="entry name" value="PRK00071.1-3"/>
    <property type="match status" value="1"/>
</dbReference>
<evidence type="ECO:0000256" key="7">
    <source>
        <dbReference type="ARBA" id="ARBA00022840"/>
    </source>
</evidence>
<keyword evidence="7 10" id="KW-0067">ATP-binding</keyword>
<dbReference type="Gene3D" id="3.40.50.620">
    <property type="entry name" value="HUPs"/>
    <property type="match status" value="1"/>
</dbReference>
<dbReference type="STRING" id="1234409.C683_0725"/>
<dbReference type="PANTHER" id="PTHR39321">
    <property type="entry name" value="NICOTINATE-NUCLEOTIDE ADENYLYLTRANSFERASE-RELATED"/>
    <property type="match status" value="1"/>
</dbReference>
<reference evidence="12 13" key="1">
    <citation type="journal article" date="2013" name="Genome Announc.">
        <title>Draft Genome Sequence of Catellicoccus marimammalium, a Novel Species Commonly Found in Gull Feces.</title>
        <authorList>
            <person name="Weigand M.R."/>
            <person name="Ryu H."/>
            <person name="Bozcek L."/>
            <person name="Konstantinidis K.T."/>
            <person name="Santo Domingo J.W."/>
        </authorList>
    </citation>
    <scope>NUCLEOTIDE SEQUENCE [LARGE SCALE GENOMIC DNA]</scope>
    <source>
        <strain evidence="12 13">M35/04/3</strain>
    </source>
</reference>
<keyword evidence="13" id="KW-1185">Reference proteome</keyword>
<dbReference type="SUPFAM" id="SSF52374">
    <property type="entry name" value="Nucleotidylyl transferase"/>
    <property type="match status" value="1"/>
</dbReference>
<dbReference type="Pfam" id="PF01467">
    <property type="entry name" value="CTP_transf_like"/>
    <property type="match status" value="1"/>
</dbReference>
<dbReference type="InterPro" id="IPR014729">
    <property type="entry name" value="Rossmann-like_a/b/a_fold"/>
</dbReference>
<sequence length="185" mass="21573">MRVGLLGGSFNPVHNMHLFIAQKAKEQYQLDEVYLLPAYVSPHKIGQKMASVKDRCEMLSLAIAHNADLKIEYLDVMREEPSYTYHTICQLQEKYPENEYFFIIGGDQIANLDQWYRIEELKQKIQFIGVSRNQVDVPKGILPLLIPQYELSSSYIRQQCHEGKSIRYLVPDAVNAYIQEKELYQ</sequence>
<dbReference type="EMBL" id="AMYT01000017">
    <property type="protein sequence ID" value="EKU27394.1"/>
    <property type="molecule type" value="Genomic_DNA"/>
</dbReference>
<evidence type="ECO:0000313" key="13">
    <source>
        <dbReference type="Proteomes" id="UP000016057"/>
    </source>
</evidence>
<feature type="domain" description="Cytidyltransferase-like" evidence="11">
    <location>
        <begin position="5"/>
        <end position="158"/>
    </location>
</feature>
<keyword evidence="4 10" id="KW-0808">Transferase</keyword>
<dbReference type="eggNOG" id="COG1057">
    <property type="taxonomic scope" value="Bacteria"/>
</dbReference>
<keyword evidence="5 10" id="KW-0548">Nucleotidyltransferase</keyword>
<evidence type="ECO:0000256" key="2">
    <source>
        <dbReference type="ARBA" id="ARBA00005019"/>
    </source>
</evidence>
<evidence type="ECO:0000256" key="5">
    <source>
        <dbReference type="ARBA" id="ARBA00022695"/>
    </source>
</evidence>
<dbReference type="EC" id="2.7.7.18" evidence="10"/>
<gene>
    <name evidence="10" type="primary">nadD</name>
    <name evidence="12" type="ORF">C683_0725</name>
</gene>
<dbReference type="NCBIfam" id="TIGR00482">
    <property type="entry name" value="nicotinate (nicotinamide) nucleotide adenylyltransferase"/>
    <property type="match status" value="1"/>
</dbReference>
<comment type="similarity">
    <text evidence="10">Belongs to the NadD family.</text>
</comment>
<comment type="catalytic activity">
    <reaction evidence="9 10">
        <text>nicotinate beta-D-ribonucleotide + ATP + H(+) = deamido-NAD(+) + diphosphate</text>
        <dbReference type="Rhea" id="RHEA:22860"/>
        <dbReference type="ChEBI" id="CHEBI:15378"/>
        <dbReference type="ChEBI" id="CHEBI:30616"/>
        <dbReference type="ChEBI" id="CHEBI:33019"/>
        <dbReference type="ChEBI" id="CHEBI:57502"/>
        <dbReference type="ChEBI" id="CHEBI:58437"/>
        <dbReference type="EC" id="2.7.7.18"/>
    </reaction>
</comment>
<name>K8Z8L7_9ENTE</name>
<dbReference type="AlphaFoldDB" id="K8Z8L7"/>